<gene>
    <name evidence="3" type="ORF">PGT21_034621</name>
</gene>
<reference evidence="3 4" key="1">
    <citation type="submission" date="2019-05" db="EMBL/GenBank/DDBJ databases">
        <title>Emergence of the Ug99 lineage of the wheat stem rust pathogen through somatic hybridization.</title>
        <authorList>
            <person name="Li F."/>
            <person name="Upadhyaya N.M."/>
            <person name="Sperschneider J."/>
            <person name="Matny O."/>
            <person name="Nguyen-Phuc H."/>
            <person name="Mago R."/>
            <person name="Raley C."/>
            <person name="Miller M.E."/>
            <person name="Silverstein K.A.T."/>
            <person name="Henningsen E."/>
            <person name="Hirsch C.D."/>
            <person name="Visser B."/>
            <person name="Pretorius Z.A."/>
            <person name="Steffenson B.J."/>
            <person name="Schwessinger B."/>
            <person name="Dodds P.N."/>
            <person name="Figueroa M."/>
        </authorList>
    </citation>
    <scope>NUCLEOTIDE SEQUENCE [LARGE SCALE GENOMIC DNA]</scope>
    <source>
        <strain evidence="3">21-0</strain>
    </source>
</reference>
<feature type="region of interest" description="Disordered" evidence="1">
    <location>
        <begin position="162"/>
        <end position="187"/>
    </location>
</feature>
<sequence length="594" mass="64206">MSLMLICVGCWVLPSWGLELRSSCLSQLLAYLQDIRSGPVVYPPTPLFSSILISSPPRLSAYPPIFSTISLLGDLDYLPLLDDGIRKLIVLCTGRAAILNSCPGLLNLPIFSLFPSSAKTACQSFFIVAGPDPVVYSPKNVPTDPVPFRSWSNPAIHLYPTSQQSSRLRRPQPDSRPSHSIDPSYSRPDPFLFNLSTNRPAKPSVFKGRLDSSTSTPSPALHPIATSLPSHFESNLKKPLLSIHFNAMVTTRSSKAQVSNETSFCPPQAPNGAPVTRSGFQAIHSASTVSPTELHANKFMISGPARPFTPVNSPATKVPVPIHPSTMAPESSRAKEHVDPHLVQEGINFYPLQSRWSPAFTPSGGSFPPGLRSPDFVNPSSTDGSSDSESGSSHSSVSDGFSSGSESNSSAPASAPPSIPNSSAFPSPSSSDLQSVPPSEIFYANRPRPQPVATGSGNSYDDPMVVDDDSASDSRPDSIPFGPTTDWGSTQQAAPPANTVNPDPSAREMMDFDYTAIRDRLVGSNPYPFGTQVYREEDLLFLFQHVANNFIHLANKYPASTLGEIEDRIQFYQNLQWVFTADRQVFLATHCGYP</sequence>
<feature type="chain" id="PRO_5022728322" evidence="2">
    <location>
        <begin position="18"/>
        <end position="594"/>
    </location>
</feature>
<proteinExistence type="predicted"/>
<organism evidence="3 4">
    <name type="scientific">Puccinia graminis f. sp. tritici</name>
    <dbReference type="NCBI Taxonomy" id="56615"/>
    <lineage>
        <taxon>Eukaryota</taxon>
        <taxon>Fungi</taxon>
        <taxon>Dikarya</taxon>
        <taxon>Basidiomycota</taxon>
        <taxon>Pucciniomycotina</taxon>
        <taxon>Pucciniomycetes</taxon>
        <taxon>Pucciniales</taxon>
        <taxon>Pucciniaceae</taxon>
        <taxon>Puccinia</taxon>
    </lineage>
</organism>
<feature type="compositionally biased region" description="Polar residues" evidence="1">
    <location>
        <begin position="486"/>
        <end position="502"/>
    </location>
</feature>
<dbReference type="EMBL" id="VSWC01000118">
    <property type="protein sequence ID" value="KAA1084714.1"/>
    <property type="molecule type" value="Genomic_DNA"/>
</dbReference>
<dbReference type="AlphaFoldDB" id="A0A5B0N8G8"/>
<feature type="region of interest" description="Disordered" evidence="1">
    <location>
        <begin position="203"/>
        <end position="222"/>
    </location>
</feature>
<comment type="caution">
    <text evidence="3">The sequence shown here is derived from an EMBL/GenBank/DDBJ whole genome shotgun (WGS) entry which is preliminary data.</text>
</comment>
<feature type="compositionally biased region" description="Low complexity" evidence="1">
    <location>
        <begin position="420"/>
        <end position="439"/>
    </location>
</feature>
<keyword evidence="4" id="KW-1185">Reference proteome</keyword>
<dbReference type="Proteomes" id="UP000324748">
    <property type="component" value="Unassembled WGS sequence"/>
</dbReference>
<evidence type="ECO:0000256" key="1">
    <source>
        <dbReference type="SAM" id="MobiDB-lite"/>
    </source>
</evidence>
<feature type="compositionally biased region" description="Low complexity" evidence="1">
    <location>
        <begin position="379"/>
        <end position="413"/>
    </location>
</feature>
<protein>
    <submittedName>
        <fullName evidence="3">Uncharacterized protein</fullName>
    </submittedName>
</protein>
<name>A0A5B0N8G8_PUCGR</name>
<evidence type="ECO:0000313" key="4">
    <source>
        <dbReference type="Proteomes" id="UP000324748"/>
    </source>
</evidence>
<accession>A0A5B0N8G8</accession>
<keyword evidence="2" id="KW-0732">Signal</keyword>
<feature type="signal peptide" evidence="2">
    <location>
        <begin position="1"/>
        <end position="17"/>
    </location>
</feature>
<evidence type="ECO:0000313" key="3">
    <source>
        <dbReference type="EMBL" id="KAA1084714.1"/>
    </source>
</evidence>
<evidence type="ECO:0000256" key="2">
    <source>
        <dbReference type="SAM" id="SignalP"/>
    </source>
</evidence>
<feature type="region of interest" description="Disordered" evidence="1">
    <location>
        <begin position="360"/>
        <end position="506"/>
    </location>
</feature>